<proteinExistence type="predicted"/>
<organism evidence="3 4">
    <name type="scientific">Elysia crispata</name>
    <name type="common">lettuce slug</name>
    <dbReference type="NCBI Taxonomy" id="231223"/>
    <lineage>
        <taxon>Eukaryota</taxon>
        <taxon>Metazoa</taxon>
        <taxon>Spiralia</taxon>
        <taxon>Lophotrochozoa</taxon>
        <taxon>Mollusca</taxon>
        <taxon>Gastropoda</taxon>
        <taxon>Heterobranchia</taxon>
        <taxon>Euthyneura</taxon>
        <taxon>Panpulmonata</taxon>
        <taxon>Sacoglossa</taxon>
        <taxon>Placobranchoidea</taxon>
        <taxon>Plakobranchidae</taxon>
        <taxon>Elysia</taxon>
    </lineage>
</organism>
<dbReference type="Proteomes" id="UP001283361">
    <property type="component" value="Unassembled WGS sequence"/>
</dbReference>
<dbReference type="PROSITE" id="PS50958">
    <property type="entry name" value="SMB_2"/>
    <property type="match status" value="1"/>
</dbReference>
<gene>
    <name evidence="3" type="ORF">RRG08_045365</name>
</gene>
<name>A0AAE0YCG3_9GAST</name>
<accession>A0AAE0YCG3</accession>
<protein>
    <recommendedName>
        <fullName evidence="2">SMB domain-containing protein</fullName>
    </recommendedName>
</protein>
<dbReference type="InterPro" id="IPR036024">
    <property type="entry name" value="Somatomedin_B-like_dom_sf"/>
</dbReference>
<dbReference type="AlphaFoldDB" id="A0AAE0YCG3"/>
<reference evidence="3" key="1">
    <citation type="journal article" date="2023" name="G3 (Bethesda)">
        <title>A reference genome for the long-term kleptoplast-retaining sea slug Elysia crispata morphotype clarki.</title>
        <authorList>
            <person name="Eastman K.E."/>
            <person name="Pendleton A.L."/>
            <person name="Shaikh M.A."/>
            <person name="Suttiyut T."/>
            <person name="Ogas R."/>
            <person name="Tomko P."/>
            <person name="Gavelis G."/>
            <person name="Widhalm J.R."/>
            <person name="Wisecaver J.H."/>
        </authorList>
    </citation>
    <scope>NUCLEOTIDE SEQUENCE</scope>
    <source>
        <strain evidence="3">ECLA1</strain>
    </source>
</reference>
<keyword evidence="1" id="KW-1015">Disulfide bond</keyword>
<evidence type="ECO:0000256" key="1">
    <source>
        <dbReference type="ARBA" id="ARBA00023157"/>
    </source>
</evidence>
<feature type="domain" description="SMB" evidence="2">
    <location>
        <begin position="1"/>
        <end position="46"/>
    </location>
</feature>
<comment type="caution">
    <text evidence="3">The sequence shown here is derived from an EMBL/GenBank/DDBJ whole genome shotgun (WGS) entry which is preliminary data.</text>
</comment>
<dbReference type="EMBL" id="JAWDGP010006549">
    <property type="protein sequence ID" value="KAK3739136.1"/>
    <property type="molecule type" value="Genomic_DNA"/>
</dbReference>
<dbReference type="Gene3D" id="4.10.410.20">
    <property type="match status" value="1"/>
</dbReference>
<sequence>MFSCVDQCDQKAVDHFDRTAGCACDPRCVLYGDCCQDMEIVCPEMFADASADYSFLKESKPICSGPQTSSIVLSKHAQTEYTAPPTTMSSSLSDFTLENPAVPIERFQSPGPRIPALFTEFDAVDLKLGVVYFQYELFFSWKIPLSRLGFVPKIYTYTCFASPKSALNRYSIAQVPKTCHLSETIDVSTQYHRPCLQEKRILCLCGDGISRTERYAESCSRPFNALPSSLNISCQIFNSDPAVGILEILVDSLIKVKVTPLASPGFKVGFEELAATEADAYDMASLTSATTQDTGFSFSNDNVSLIDGVTWGAKSSSTLGFTLGSGHGNLDINKRLMQKDVLYLLEINGTIQSRLRCFKLNKFPSHCQLEECVQGAILVNKPIPSLAVGDRSCILPVLVQGRVEKAVSEPQICFCMRLLAAFQNLKIWDITATDLNKDNQCTFHLKTVNTDSRAMSSTEGVEEV</sequence>
<evidence type="ECO:0000313" key="4">
    <source>
        <dbReference type="Proteomes" id="UP001283361"/>
    </source>
</evidence>
<keyword evidence="4" id="KW-1185">Reference proteome</keyword>
<dbReference type="InterPro" id="IPR001212">
    <property type="entry name" value="Somatomedin_B_dom"/>
</dbReference>
<dbReference type="Pfam" id="PF01033">
    <property type="entry name" value="Somatomedin_B"/>
    <property type="match status" value="1"/>
</dbReference>
<evidence type="ECO:0000313" key="3">
    <source>
        <dbReference type="EMBL" id="KAK3739136.1"/>
    </source>
</evidence>
<dbReference type="SUPFAM" id="SSF90188">
    <property type="entry name" value="Somatomedin B domain"/>
    <property type="match status" value="1"/>
</dbReference>
<evidence type="ECO:0000259" key="2">
    <source>
        <dbReference type="PROSITE" id="PS50958"/>
    </source>
</evidence>